<evidence type="ECO:0000313" key="2">
    <source>
        <dbReference type="Proteomes" id="UP000309997"/>
    </source>
</evidence>
<comment type="caution">
    <text evidence="1">The sequence shown here is derived from an EMBL/GenBank/DDBJ whole genome shotgun (WGS) entry which is preliminary data.</text>
</comment>
<dbReference type="Proteomes" id="UP000309997">
    <property type="component" value="Unassembled WGS sequence"/>
</dbReference>
<accession>A0ACC4CMU5</accession>
<proteinExistence type="predicted"/>
<keyword evidence="2" id="KW-1185">Reference proteome</keyword>
<evidence type="ECO:0000313" key="1">
    <source>
        <dbReference type="EMBL" id="KAL3598869.1"/>
    </source>
</evidence>
<reference evidence="1 2" key="1">
    <citation type="journal article" date="2024" name="Plant Biotechnol. J.">
        <title>Genome and CRISPR/Cas9 system of a widespread forest tree (Populus alba) in the world.</title>
        <authorList>
            <person name="Liu Y.J."/>
            <person name="Jiang P.F."/>
            <person name="Han X.M."/>
            <person name="Li X.Y."/>
            <person name="Wang H.M."/>
            <person name="Wang Y.J."/>
            <person name="Wang X.X."/>
            <person name="Zeng Q.Y."/>
        </authorList>
    </citation>
    <scope>NUCLEOTIDE SEQUENCE [LARGE SCALE GENOMIC DNA]</scope>
    <source>
        <strain evidence="2">cv. PAL-ZL1</strain>
    </source>
</reference>
<gene>
    <name evidence="1" type="ORF">D5086_006787</name>
</gene>
<organism evidence="1 2">
    <name type="scientific">Populus alba</name>
    <name type="common">White poplar</name>
    <dbReference type="NCBI Taxonomy" id="43335"/>
    <lineage>
        <taxon>Eukaryota</taxon>
        <taxon>Viridiplantae</taxon>
        <taxon>Streptophyta</taxon>
        <taxon>Embryophyta</taxon>
        <taxon>Tracheophyta</taxon>
        <taxon>Spermatophyta</taxon>
        <taxon>Magnoliopsida</taxon>
        <taxon>eudicotyledons</taxon>
        <taxon>Gunneridae</taxon>
        <taxon>Pentapetalae</taxon>
        <taxon>rosids</taxon>
        <taxon>fabids</taxon>
        <taxon>Malpighiales</taxon>
        <taxon>Salicaceae</taxon>
        <taxon>Saliceae</taxon>
        <taxon>Populus</taxon>
    </lineage>
</organism>
<dbReference type="EMBL" id="RCHU02000003">
    <property type="protein sequence ID" value="KAL3598869.1"/>
    <property type="molecule type" value="Genomic_DNA"/>
</dbReference>
<sequence>MGRLVNGRRSVHGDQNLMPNNIRNVFSVGVAETTITEQKQGSLLDVASNVHGAISKTFGTVPSIIPCSHLELWAGYHDVQFRFNVPFHEQKIFSLIEKME</sequence>
<name>A0ACC4CMU5_POPAL</name>
<protein>
    <submittedName>
        <fullName evidence="1">Uncharacterized protein</fullName>
    </submittedName>
</protein>